<dbReference type="Proteomes" id="UP000054598">
    <property type="component" value="Unassembled WGS sequence"/>
</dbReference>
<comment type="caution">
    <text evidence="2">The sequence shown here is derived from an EMBL/GenBank/DDBJ whole genome shotgun (WGS) entry which is preliminary data.</text>
</comment>
<feature type="compositionally biased region" description="Polar residues" evidence="1">
    <location>
        <begin position="1"/>
        <end position="14"/>
    </location>
</feature>
<name>A0A101ISN6_9EURY</name>
<feature type="region of interest" description="Disordered" evidence="1">
    <location>
        <begin position="1"/>
        <end position="23"/>
    </location>
</feature>
<sequence>MQASLSGGSDQMAQNVIDILKQE</sequence>
<dbReference type="EMBL" id="LGHE01000170">
    <property type="protein sequence ID" value="KUL00444.1"/>
    <property type="molecule type" value="Genomic_DNA"/>
</dbReference>
<reference evidence="3" key="1">
    <citation type="journal article" date="2015" name="MBio">
        <title>Genome-Resolved Metagenomic Analysis Reveals Roles for Candidate Phyla and Other Microbial Community Members in Biogeochemical Transformations in Oil Reservoirs.</title>
        <authorList>
            <person name="Hu P."/>
            <person name="Tom L."/>
            <person name="Singh A."/>
            <person name="Thomas B.C."/>
            <person name="Baker B.J."/>
            <person name="Piceno Y.M."/>
            <person name="Andersen G.L."/>
            <person name="Banfield J.F."/>
        </authorList>
    </citation>
    <scope>NUCLEOTIDE SEQUENCE [LARGE SCALE GENOMIC DNA]</scope>
</reference>
<protein>
    <submittedName>
        <fullName evidence="2">Uncharacterized protein</fullName>
    </submittedName>
</protein>
<evidence type="ECO:0000256" key="1">
    <source>
        <dbReference type="SAM" id="MobiDB-lite"/>
    </source>
</evidence>
<proteinExistence type="predicted"/>
<organism evidence="2 3">
    <name type="scientific">Methanoculleus marisnigri</name>
    <dbReference type="NCBI Taxonomy" id="2198"/>
    <lineage>
        <taxon>Archaea</taxon>
        <taxon>Methanobacteriati</taxon>
        <taxon>Methanobacteriota</taxon>
        <taxon>Stenosarchaea group</taxon>
        <taxon>Methanomicrobia</taxon>
        <taxon>Methanomicrobiales</taxon>
        <taxon>Methanomicrobiaceae</taxon>
        <taxon>Methanoculleus</taxon>
    </lineage>
</organism>
<accession>A0A101ISN6</accession>
<feature type="non-terminal residue" evidence="2">
    <location>
        <position position="23"/>
    </location>
</feature>
<evidence type="ECO:0000313" key="2">
    <source>
        <dbReference type="EMBL" id="KUL00444.1"/>
    </source>
</evidence>
<gene>
    <name evidence="2" type="ORF">XE10_1411</name>
</gene>
<dbReference type="AlphaFoldDB" id="A0A101ISN6"/>
<evidence type="ECO:0000313" key="3">
    <source>
        <dbReference type="Proteomes" id="UP000054598"/>
    </source>
</evidence>